<dbReference type="SUPFAM" id="SSF48452">
    <property type="entry name" value="TPR-like"/>
    <property type="match status" value="3"/>
</dbReference>
<evidence type="ECO:0008006" key="3">
    <source>
        <dbReference type="Google" id="ProtNLM"/>
    </source>
</evidence>
<name>A0ABN1QRZ6_9ACTN</name>
<dbReference type="CDD" id="cd00093">
    <property type="entry name" value="HTH_XRE"/>
    <property type="match status" value="1"/>
</dbReference>
<evidence type="ECO:0000313" key="1">
    <source>
        <dbReference type="EMBL" id="GAA0946620.1"/>
    </source>
</evidence>
<dbReference type="PANTHER" id="PTHR46082">
    <property type="entry name" value="ATP/GTP-BINDING PROTEIN-RELATED"/>
    <property type="match status" value="1"/>
</dbReference>
<keyword evidence="2" id="KW-1185">Reference proteome</keyword>
<dbReference type="InterPro" id="IPR011990">
    <property type="entry name" value="TPR-like_helical_dom_sf"/>
</dbReference>
<sequence>MPNDAEHPPEGDERIARFAGWLRSLHLEAGEPSLSEISKLSVGKFGIHISKASLSEWLTGKRLPPWEKVEHLARFLGGEEGVNECKRRWRIARGEIAEPDRRWPVWIGSKLTRPDSFQPRQVERAALAAAGVTGRAAIVSGFPGTGKTHLAAAYAAELMPHDAADSSKCMVDLTVWAPAGKRVDIVTAYAAAAAQVGIGDPADPDETAHKFLDWLDITDARWLVVLDNVTDAKAVAGLWPVPRPGTGQVIGTTSRTDSTLFEGRDKVLLEAFTDDQANTYLNEALNPSLSDDPASVATALQRLPLALAHAVAFMNDRHLRCASYRDLFDKRKHSLQDLFPDEAELFGREALLTVAATMSLAIDRANQAKPAGVAGALLELGCLLDPNGIPLDAFHTLPAHAYIAGRTDLEIDDVTALVVTSALANLDRFSIATRDAHAIRIHALVQHAAHDLLLGIPTLADSATIIAAEMLIAVWPDVERDRYQAQLLRANTTTLASTLHERVLWGHGSGAHPVLFRAARSLGRAGLLADAIEAYRALHVRALERLGPDHLETLGIRGNLAYWRGVAGDAAGAAIASEALFKDRLRVLGPDHPDTLKSRSSLAHWRAEAGNPAGAAAGFAALKNDHLQVLGPDHPDTLVTRNNLAVSRGMAGDPAGAAAELESLLDDRLRVSGSDHPETLRTRSNLADWRRLAGDPAGALVEFAALLTDLERVLGAENPYTLDTRGRLASSRGEAGDLNGAAEAFKALLADQLRIVGPDHPDTLSIRNNIAHWLGRAGDPAKAAVLSEAVLKDRLRLLGPEHPDTLQSRSNLAAWRGEAGDPAGAIVEFDDLLADQIRILGPDHPGTFNSRSNRASWQGQAGDPAGAAARFDELLADELRVLGPDHPETLATRGNHAGWSGQAGDLAGAKAGYEKLLADRLRILGPDHPDTLLTRENLAYWRQQSLRDR</sequence>
<accession>A0ABN1QRZ6</accession>
<protein>
    <recommendedName>
        <fullName evidence="3">Tetratricopeptide repeat protein</fullName>
    </recommendedName>
</protein>
<dbReference type="Gene3D" id="3.40.50.300">
    <property type="entry name" value="P-loop containing nucleotide triphosphate hydrolases"/>
    <property type="match status" value="1"/>
</dbReference>
<comment type="caution">
    <text evidence="1">The sequence shown here is derived from an EMBL/GenBank/DDBJ whole genome shotgun (WGS) entry which is preliminary data.</text>
</comment>
<dbReference type="Proteomes" id="UP001500542">
    <property type="component" value="Unassembled WGS sequence"/>
</dbReference>
<dbReference type="Pfam" id="PF13374">
    <property type="entry name" value="TPR_10"/>
    <property type="match status" value="5"/>
</dbReference>
<proteinExistence type="predicted"/>
<dbReference type="Gene3D" id="1.25.40.10">
    <property type="entry name" value="Tetratricopeptide repeat domain"/>
    <property type="match status" value="2"/>
</dbReference>
<gene>
    <name evidence="1" type="ORF">GCM10009554_42710</name>
</gene>
<dbReference type="EMBL" id="BAAAHK010000009">
    <property type="protein sequence ID" value="GAA0946620.1"/>
    <property type="molecule type" value="Genomic_DNA"/>
</dbReference>
<dbReference type="SUPFAM" id="SSF52540">
    <property type="entry name" value="P-loop containing nucleoside triphosphate hydrolases"/>
    <property type="match status" value="1"/>
</dbReference>
<dbReference type="PANTHER" id="PTHR46082:SF6">
    <property type="entry name" value="AAA+ ATPASE DOMAIN-CONTAINING PROTEIN-RELATED"/>
    <property type="match status" value="1"/>
</dbReference>
<dbReference type="InterPro" id="IPR001387">
    <property type="entry name" value="Cro/C1-type_HTH"/>
</dbReference>
<organism evidence="1 2">
    <name type="scientific">Kribbella koreensis</name>
    <dbReference type="NCBI Taxonomy" id="57909"/>
    <lineage>
        <taxon>Bacteria</taxon>
        <taxon>Bacillati</taxon>
        <taxon>Actinomycetota</taxon>
        <taxon>Actinomycetes</taxon>
        <taxon>Propionibacteriales</taxon>
        <taxon>Kribbellaceae</taxon>
        <taxon>Kribbella</taxon>
    </lineage>
</organism>
<dbReference type="InterPro" id="IPR053137">
    <property type="entry name" value="NLR-like"/>
</dbReference>
<reference evidence="1 2" key="1">
    <citation type="journal article" date="2019" name="Int. J. Syst. Evol. Microbiol.">
        <title>The Global Catalogue of Microorganisms (GCM) 10K type strain sequencing project: providing services to taxonomists for standard genome sequencing and annotation.</title>
        <authorList>
            <consortium name="The Broad Institute Genomics Platform"/>
            <consortium name="The Broad Institute Genome Sequencing Center for Infectious Disease"/>
            <person name="Wu L."/>
            <person name="Ma J."/>
        </authorList>
    </citation>
    <scope>NUCLEOTIDE SEQUENCE [LARGE SCALE GENOMIC DNA]</scope>
    <source>
        <strain evidence="1 2">JCM 10977</strain>
    </source>
</reference>
<evidence type="ECO:0000313" key="2">
    <source>
        <dbReference type="Proteomes" id="UP001500542"/>
    </source>
</evidence>
<dbReference type="RefSeq" id="WP_343972714.1">
    <property type="nucleotide sequence ID" value="NZ_BAAAHK010000009.1"/>
</dbReference>
<dbReference type="InterPro" id="IPR027417">
    <property type="entry name" value="P-loop_NTPase"/>
</dbReference>